<protein>
    <submittedName>
        <fullName evidence="1">Uncharacterized protein</fullName>
    </submittedName>
</protein>
<proteinExistence type="predicted"/>
<name>A0A0A9HI01_ARUDO</name>
<accession>A0A0A9HI01</accession>
<organism evidence="1">
    <name type="scientific">Arundo donax</name>
    <name type="common">Giant reed</name>
    <name type="synonym">Donax arundinaceus</name>
    <dbReference type="NCBI Taxonomy" id="35708"/>
    <lineage>
        <taxon>Eukaryota</taxon>
        <taxon>Viridiplantae</taxon>
        <taxon>Streptophyta</taxon>
        <taxon>Embryophyta</taxon>
        <taxon>Tracheophyta</taxon>
        <taxon>Spermatophyta</taxon>
        <taxon>Magnoliopsida</taxon>
        <taxon>Liliopsida</taxon>
        <taxon>Poales</taxon>
        <taxon>Poaceae</taxon>
        <taxon>PACMAD clade</taxon>
        <taxon>Arundinoideae</taxon>
        <taxon>Arundineae</taxon>
        <taxon>Arundo</taxon>
    </lineage>
</organism>
<sequence>MIYFHMGQIQSTTTNRSTGLSTFANCEMKKILVSQNCSLSIHLCKHYQGLLVYLKVAKDSDIYMWNMGIFGLFSRDQNQGTTRQQKVI</sequence>
<reference evidence="1" key="2">
    <citation type="journal article" date="2015" name="Data Brief">
        <title>Shoot transcriptome of the giant reed, Arundo donax.</title>
        <authorList>
            <person name="Barrero R.A."/>
            <person name="Guerrero F.D."/>
            <person name="Moolhuijzen P."/>
            <person name="Goolsby J.A."/>
            <person name="Tidwell J."/>
            <person name="Bellgard S.E."/>
            <person name="Bellgard M.I."/>
        </authorList>
    </citation>
    <scope>NUCLEOTIDE SEQUENCE</scope>
    <source>
        <tissue evidence="1">Shoot tissue taken approximately 20 cm above the soil surface</tissue>
    </source>
</reference>
<dbReference type="AlphaFoldDB" id="A0A0A9HI01"/>
<reference evidence="1" key="1">
    <citation type="submission" date="2014-09" db="EMBL/GenBank/DDBJ databases">
        <authorList>
            <person name="Magalhaes I.L.F."/>
            <person name="Oliveira U."/>
            <person name="Santos F.R."/>
            <person name="Vidigal T.H.D.A."/>
            <person name="Brescovit A.D."/>
            <person name="Santos A.J."/>
        </authorList>
    </citation>
    <scope>NUCLEOTIDE SEQUENCE</scope>
    <source>
        <tissue evidence="1">Shoot tissue taken approximately 20 cm above the soil surface</tissue>
    </source>
</reference>
<evidence type="ECO:0000313" key="1">
    <source>
        <dbReference type="EMBL" id="JAE35444.1"/>
    </source>
</evidence>
<dbReference type="EMBL" id="GBRH01162452">
    <property type="protein sequence ID" value="JAE35444.1"/>
    <property type="molecule type" value="Transcribed_RNA"/>
</dbReference>